<keyword evidence="1" id="KW-1133">Transmembrane helix</keyword>
<protein>
    <submittedName>
        <fullName evidence="2">Mycobacterium rhizamassiliense ORFan</fullName>
    </submittedName>
</protein>
<evidence type="ECO:0000313" key="3">
    <source>
        <dbReference type="Proteomes" id="UP000240988"/>
    </source>
</evidence>
<feature type="non-terminal residue" evidence="2">
    <location>
        <position position="1"/>
    </location>
</feature>
<keyword evidence="1" id="KW-0472">Membrane</keyword>
<keyword evidence="1" id="KW-0812">Transmembrane</keyword>
<dbReference type="EMBL" id="FUFA01000001">
    <property type="protein sequence ID" value="SPM32337.1"/>
    <property type="molecule type" value="Genomic_DNA"/>
</dbReference>
<feature type="transmembrane region" description="Helical" evidence="1">
    <location>
        <begin position="82"/>
        <end position="105"/>
    </location>
</feature>
<evidence type="ECO:0000256" key="1">
    <source>
        <dbReference type="SAM" id="Phobius"/>
    </source>
</evidence>
<sequence length="110" mass="12307">VKQPELTQLIGLQDGDGDRVFISRLDRPDGSRGYLLAIRSGEVHGSVSLTADDLDRLSTVVRHEVGERDGDLMAEFRFFARVIWLLIFCALLSLLLFAITGPLFAYPWSN</sequence>
<accession>A0A2U3NLC0</accession>
<organism evidence="2 3">
    <name type="scientific">Mycobacterium rhizamassiliense</name>
    <dbReference type="NCBI Taxonomy" id="1841860"/>
    <lineage>
        <taxon>Bacteria</taxon>
        <taxon>Bacillati</taxon>
        <taxon>Actinomycetota</taxon>
        <taxon>Actinomycetes</taxon>
        <taxon>Mycobacteriales</taxon>
        <taxon>Mycobacteriaceae</taxon>
        <taxon>Mycobacterium</taxon>
    </lineage>
</organism>
<reference evidence="2 3" key="1">
    <citation type="submission" date="2017-01" db="EMBL/GenBank/DDBJ databases">
        <authorList>
            <consortium name="Urmite Genomes"/>
        </authorList>
    </citation>
    <scope>NUCLEOTIDE SEQUENCE [LARGE SCALE GENOMIC DNA]</scope>
    <source>
        <strain evidence="2 3">AB57</strain>
    </source>
</reference>
<keyword evidence="3" id="KW-1185">Reference proteome</keyword>
<dbReference type="Proteomes" id="UP000240988">
    <property type="component" value="Unassembled WGS sequence"/>
</dbReference>
<proteinExistence type="predicted"/>
<evidence type="ECO:0000313" key="2">
    <source>
        <dbReference type="EMBL" id="SPM32337.1"/>
    </source>
</evidence>
<dbReference type="AlphaFoldDB" id="A0A2U3NLC0"/>
<name>A0A2U3NLC0_9MYCO</name>
<gene>
    <name evidence="2" type="ORF">MRAB57_135</name>
</gene>